<reference evidence="2 3" key="1">
    <citation type="journal article" date="2021" name="ISME J.">
        <title>Genomic evolution of the class Acidithiobacillia: deep-branching Proteobacteria living in extreme acidic conditions.</title>
        <authorList>
            <person name="Moya-Beltran A."/>
            <person name="Beard S."/>
            <person name="Rojas-Villalobos C."/>
            <person name="Issotta F."/>
            <person name="Gallardo Y."/>
            <person name="Ulloa R."/>
            <person name="Giaveno A."/>
            <person name="Degli Esposti M."/>
            <person name="Johnson D.B."/>
            <person name="Quatrini R."/>
        </authorList>
    </citation>
    <scope>NUCLEOTIDE SEQUENCE [LARGE SCALE GENOMIC DNA]</scope>
    <source>
        <strain evidence="2 3">ATCC 19703</strain>
    </source>
</reference>
<evidence type="ECO:0000259" key="1">
    <source>
        <dbReference type="PROSITE" id="PS50943"/>
    </source>
</evidence>
<dbReference type="SUPFAM" id="SSF47413">
    <property type="entry name" value="lambda repressor-like DNA-binding domains"/>
    <property type="match status" value="1"/>
</dbReference>
<dbReference type="PROSITE" id="PS50943">
    <property type="entry name" value="HTH_CROC1"/>
    <property type="match status" value="1"/>
</dbReference>
<comment type="caution">
    <text evidence="2">The sequence shown here is derived from an EMBL/GenBank/DDBJ whole genome shotgun (WGS) entry which is preliminary data.</text>
</comment>
<dbReference type="InterPro" id="IPR022453">
    <property type="entry name" value="Znf_MqsA-type"/>
</dbReference>
<proteinExistence type="predicted"/>
<dbReference type="EMBL" id="JABELD010000051">
    <property type="protein sequence ID" value="MBU2738545.1"/>
    <property type="molecule type" value="Genomic_DNA"/>
</dbReference>
<feature type="domain" description="HTH cro/C1-type" evidence="1">
    <location>
        <begin position="77"/>
        <end position="130"/>
    </location>
</feature>
<dbReference type="Pfam" id="PF15731">
    <property type="entry name" value="MqsA_antitoxin"/>
    <property type="match status" value="1"/>
</dbReference>
<dbReference type="CDD" id="cd00093">
    <property type="entry name" value="HTH_XRE"/>
    <property type="match status" value="1"/>
</dbReference>
<evidence type="ECO:0000313" key="3">
    <source>
        <dbReference type="Proteomes" id="UP001197028"/>
    </source>
</evidence>
<dbReference type="Gene3D" id="3.10.20.860">
    <property type="match status" value="1"/>
</dbReference>
<dbReference type="InterPro" id="IPR022452">
    <property type="entry name" value="MqsA"/>
</dbReference>
<gene>
    <name evidence="2" type="ORF">HJG40_07015</name>
</gene>
<evidence type="ECO:0000313" key="2">
    <source>
        <dbReference type="EMBL" id="MBU2738545.1"/>
    </source>
</evidence>
<dbReference type="NCBIfam" id="TIGR03831">
    <property type="entry name" value="YgiT_finger"/>
    <property type="match status" value="1"/>
</dbReference>
<dbReference type="Proteomes" id="UP001197028">
    <property type="component" value="Unassembled WGS sequence"/>
</dbReference>
<name>A0ABS5ZPX6_9PROT</name>
<protein>
    <submittedName>
        <fullName evidence="2">Type II toxin-antitoxin system MqsA family antitoxin</fullName>
    </submittedName>
</protein>
<accession>A0ABS5ZPX6</accession>
<dbReference type="RefSeq" id="WP_215863516.1">
    <property type="nucleotide sequence ID" value="NZ_JABELD010000051.1"/>
</dbReference>
<dbReference type="NCBIfam" id="TIGR03830">
    <property type="entry name" value="CxxCG_CxxCG_HTH"/>
    <property type="match status" value="1"/>
</dbReference>
<dbReference type="SMART" id="SM00530">
    <property type="entry name" value="HTH_XRE"/>
    <property type="match status" value="1"/>
</dbReference>
<dbReference type="InterPro" id="IPR032758">
    <property type="entry name" value="MqsA/HigA-2"/>
</dbReference>
<keyword evidence="3" id="KW-1185">Reference proteome</keyword>
<dbReference type="InterPro" id="IPR001387">
    <property type="entry name" value="Cro/C1-type_HTH"/>
</dbReference>
<sequence length="137" mass="15579">MTEKRFCLQCDDGTELVHERRDMRVSIEAVSTSIADVSGWHCPICGECEFDEGEAHRYADTLQKLRKDVTLRQGEDMRNARKRLHLSQKEAGILFGGGASAFSEYEHGKTQPHKSTVLLLKLLGEHPELLQEIRRAE</sequence>
<organism evidence="2 3">
    <name type="scientific">Acidithiobacillus concretivorus</name>
    <dbReference type="NCBI Taxonomy" id="3063952"/>
    <lineage>
        <taxon>Bacteria</taxon>
        <taxon>Pseudomonadati</taxon>
        <taxon>Pseudomonadota</taxon>
        <taxon>Acidithiobacillia</taxon>
        <taxon>Acidithiobacillales</taxon>
        <taxon>Acidithiobacillaceae</taxon>
        <taxon>Acidithiobacillus</taxon>
    </lineage>
</organism>
<dbReference type="Gene3D" id="1.10.260.40">
    <property type="entry name" value="lambda repressor-like DNA-binding domains"/>
    <property type="match status" value="1"/>
</dbReference>
<dbReference type="InterPro" id="IPR010982">
    <property type="entry name" value="Lambda_DNA-bd_dom_sf"/>
</dbReference>